<gene>
    <name evidence="1" type="ORF">EJ06DRAFT_379275</name>
</gene>
<name>A0A6G1HYX1_9PEZI</name>
<sequence length="131" mass="15132">MFSIFDNPTFQFYAVFNSCLSDLSLLPCRKLLLQGRLSDLKLVVKEHLTLMSDFLTELKDGQEAADQASYEMYTEQIERLTSTIGLGKELYTLTIGMLKRRSYTSQEWDAFELAHLKFRGFLLNFGDPLSR</sequence>
<reference evidence="1" key="1">
    <citation type="journal article" date="2020" name="Stud. Mycol.">
        <title>101 Dothideomycetes genomes: a test case for predicting lifestyles and emergence of pathogens.</title>
        <authorList>
            <person name="Haridas S."/>
            <person name="Albert R."/>
            <person name="Binder M."/>
            <person name="Bloem J."/>
            <person name="Labutti K."/>
            <person name="Salamov A."/>
            <person name="Andreopoulos B."/>
            <person name="Baker S."/>
            <person name="Barry K."/>
            <person name="Bills G."/>
            <person name="Bluhm B."/>
            <person name="Cannon C."/>
            <person name="Castanera R."/>
            <person name="Culley D."/>
            <person name="Daum C."/>
            <person name="Ezra D."/>
            <person name="Gonzalez J."/>
            <person name="Henrissat B."/>
            <person name="Kuo A."/>
            <person name="Liang C."/>
            <person name="Lipzen A."/>
            <person name="Lutzoni F."/>
            <person name="Magnuson J."/>
            <person name="Mondo S."/>
            <person name="Nolan M."/>
            <person name="Ohm R."/>
            <person name="Pangilinan J."/>
            <person name="Park H.-J."/>
            <person name="Ramirez L."/>
            <person name="Alfaro M."/>
            <person name="Sun H."/>
            <person name="Tritt A."/>
            <person name="Yoshinaga Y."/>
            <person name="Zwiers L.-H."/>
            <person name="Turgeon B."/>
            <person name="Goodwin S."/>
            <person name="Spatafora J."/>
            <person name="Crous P."/>
            <person name="Grigoriev I."/>
        </authorList>
    </citation>
    <scope>NUCLEOTIDE SEQUENCE</scope>
    <source>
        <strain evidence="1">CBS 262.69</strain>
    </source>
</reference>
<evidence type="ECO:0000313" key="1">
    <source>
        <dbReference type="EMBL" id="KAF2401134.1"/>
    </source>
</evidence>
<dbReference type="AlphaFoldDB" id="A0A6G1HYX1"/>
<protein>
    <submittedName>
        <fullName evidence="1">Uncharacterized protein</fullName>
    </submittedName>
</protein>
<organism evidence="1 2">
    <name type="scientific">Trichodelitschia bisporula</name>
    <dbReference type="NCBI Taxonomy" id="703511"/>
    <lineage>
        <taxon>Eukaryota</taxon>
        <taxon>Fungi</taxon>
        <taxon>Dikarya</taxon>
        <taxon>Ascomycota</taxon>
        <taxon>Pezizomycotina</taxon>
        <taxon>Dothideomycetes</taxon>
        <taxon>Dothideomycetes incertae sedis</taxon>
        <taxon>Phaeotrichales</taxon>
        <taxon>Phaeotrichaceae</taxon>
        <taxon>Trichodelitschia</taxon>
    </lineage>
</organism>
<proteinExistence type="predicted"/>
<dbReference type="Proteomes" id="UP000799640">
    <property type="component" value="Unassembled WGS sequence"/>
</dbReference>
<keyword evidence="2" id="KW-1185">Reference proteome</keyword>
<evidence type="ECO:0000313" key="2">
    <source>
        <dbReference type="Proteomes" id="UP000799640"/>
    </source>
</evidence>
<accession>A0A6G1HYX1</accession>
<dbReference type="EMBL" id="ML996693">
    <property type="protein sequence ID" value="KAF2401134.1"/>
    <property type="molecule type" value="Genomic_DNA"/>
</dbReference>